<dbReference type="CDD" id="cd01283">
    <property type="entry name" value="cytidine_deaminase"/>
    <property type="match status" value="1"/>
</dbReference>
<dbReference type="PANTHER" id="PTHR11644">
    <property type="entry name" value="CYTIDINE DEAMINASE"/>
    <property type="match status" value="1"/>
</dbReference>
<dbReference type="AlphaFoldDB" id="A0A9D2GR50"/>
<organism evidence="6 7">
    <name type="scientific">Candidatus Coprenecus stercoravium</name>
    <dbReference type="NCBI Taxonomy" id="2840735"/>
    <lineage>
        <taxon>Bacteria</taxon>
        <taxon>Pseudomonadati</taxon>
        <taxon>Bacteroidota</taxon>
        <taxon>Bacteroidia</taxon>
        <taxon>Bacteroidales</taxon>
        <taxon>Rikenellaceae</taxon>
        <taxon>Rikenellaceae incertae sedis</taxon>
        <taxon>Candidatus Coprenecus</taxon>
    </lineage>
</organism>
<dbReference type="EC" id="3.5.4.5" evidence="6"/>
<dbReference type="InterPro" id="IPR016193">
    <property type="entry name" value="Cytidine_deaminase-like"/>
</dbReference>
<feature type="domain" description="CMP/dCMP-type deaminase" evidence="5">
    <location>
        <begin position="21"/>
        <end position="157"/>
    </location>
</feature>
<evidence type="ECO:0000259" key="5">
    <source>
        <dbReference type="PROSITE" id="PS51747"/>
    </source>
</evidence>
<dbReference type="PANTHER" id="PTHR11644:SF2">
    <property type="entry name" value="CYTIDINE DEAMINASE"/>
    <property type="match status" value="1"/>
</dbReference>
<evidence type="ECO:0000313" key="7">
    <source>
        <dbReference type="Proteomes" id="UP000824115"/>
    </source>
</evidence>
<dbReference type="InterPro" id="IPR050202">
    <property type="entry name" value="Cyt/Deoxycyt_deaminase"/>
</dbReference>
<reference evidence="6" key="1">
    <citation type="journal article" date="2021" name="PeerJ">
        <title>Extensive microbial diversity within the chicken gut microbiome revealed by metagenomics and culture.</title>
        <authorList>
            <person name="Gilroy R."/>
            <person name="Ravi A."/>
            <person name="Getino M."/>
            <person name="Pursley I."/>
            <person name="Horton D.L."/>
            <person name="Alikhan N.F."/>
            <person name="Baker D."/>
            <person name="Gharbi K."/>
            <person name="Hall N."/>
            <person name="Watson M."/>
            <person name="Adriaenssens E.M."/>
            <person name="Foster-Nyarko E."/>
            <person name="Jarju S."/>
            <person name="Secka A."/>
            <person name="Antonio M."/>
            <person name="Oren A."/>
            <person name="Chaudhuri R.R."/>
            <person name="La Ragione R."/>
            <person name="Hildebrand F."/>
            <person name="Pallen M.J."/>
        </authorList>
    </citation>
    <scope>NUCLEOTIDE SEQUENCE</scope>
    <source>
        <strain evidence="6">Gambia16-554</strain>
    </source>
</reference>
<dbReference type="NCBIfam" id="NF004064">
    <property type="entry name" value="PRK05578.1"/>
    <property type="match status" value="1"/>
</dbReference>
<reference evidence="6" key="2">
    <citation type="submission" date="2021-04" db="EMBL/GenBank/DDBJ databases">
        <authorList>
            <person name="Gilroy R."/>
        </authorList>
    </citation>
    <scope>NUCLEOTIDE SEQUENCE</scope>
    <source>
        <strain evidence="6">Gambia16-554</strain>
    </source>
</reference>
<proteinExistence type="inferred from homology"/>
<keyword evidence="3 6" id="KW-0378">Hydrolase</keyword>
<evidence type="ECO:0000256" key="1">
    <source>
        <dbReference type="ARBA" id="ARBA00006576"/>
    </source>
</evidence>
<dbReference type="EMBL" id="DXAW01000095">
    <property type="protein sequence ID" value="HIZ85905.1"/>
    <property type="molecule type" value="Genomic_DNA"/>
</dbReference>
<keyword evidence="2" id="KW-0479">Metal-binding</keyword>
<comment type="caution">
    <text evidence="6">The sequence shown here is derived from an EMBL/GenBank/DDBJ whole genome shotgun (WGS) entry which is preliminary data.</text>
</comment>
<dbReference type="GO" id="GO:0042802">
    <property type="term" value="F:identical protein binding"/>
    <property type="evidence" value="ECO:0007669"/>
    <property type="project" value="UniProtKB-ARBA"/>
</dbReference>
<dbReference type="GO" id="GO:0005829">
    <property type="term" value="C:cytosol"/>
    <property type="evidence" value="ECO:0007669"/>
    <property type="project" value="TreeGrafter"/>
</dbReference>
<evidence type="ECO:0000256" key="4">
    <source>
        <dbReference type="ARBA" id="ARBA00022833"/>
    </source>
</evidence>
<evidence type="ECO:0000256" key="2">
    <source>
        <dbReference type="ARBA" id="ARBA00022723"/>
    </source>
</evidence>
<dbReference type="Pfam" id="PF00383">
    <property type="entry name" value="dCMP_cyt_deam_1"/>
    <property type="match status" value="1"/>
</dbReference>
<dbReference type="GO" id="GO:0055086">
    <property type="term" value="P:nucleobase-containing small molecule metabolic process"/>
    <property type="evidence" value="ECO:0007669"/>
    <property type="project" value="UniProtKB-ARBA"/>
</dbReference>
<evidence type="ECO:0000313" key="6">
    <source>
        <dbReference type="EMBL" id="HIZ85905.1"/>
    </source>
</evidence>
<comment type="similarity">
    <text evidence="1">Belongs to the cytidine and deoxycytidylate deaminase family.</text>
</comment>
<dbReference type="PROSITE" id="PS00903">
    <property type="entry name" value="CYT_DCMP_DEAMINASES_1"/>
    <property type="match status" value="1"/>
</dbReference>
<dbReference type="Gene3D" id="3.40.140.10">
    <property type="entry name" value="Cytidine Deaminase, domain 2"/>
    <property type="match status" value="1"/>
</dbReference>
<dbReference type="GO" id="GO:0004126">
    <property type="term" value="F:cytidine deaminase activity"/>
    <property type="evidence" value="ECO:0007669"/>
    <property type="project" value="UniProtKB-EC"/>
</dbReference>
<dbReference type="SUPFAM" id="SSF53927">
    <property type="entry name" value="Cytidine deaminase-like"/>
    <property type="match status" value="1"/>
</dbReference>
<dbReference type="InterPro" id="IPR002125">
    <property type="entry name" value="CMP_dCMP_dom"/>
</dbReference>
<gene>
    <name evidence="6" type="ORF">IAC04_05395</name>
</gene>
<name>A0A9D2GR50_9BACT</name>
<keyword evidence="4" id="KW-0862">Zinc</keyword>
<sequence>MAEKRLIVTYREYTSMDGMDEADRSLLESALDATSSSYAPYSGYHVGAAVLMSDGTIVKGSNQENSAYPSGLCAERTALFAAHAAYPELQMRALAVTACRDGRMVSEPAWPCGACRQVLAESQKRAGEPIRVIVGGLSRILVFYSVDDILPFSFEYNKKG</sequence>
<dbReference type="GO" id="GO:0072527">
    <property type="term" value="P:pyrimidine-containing compound metabolic process"/>
    <property type="evidence" value="ECO:0007669"/>
    <property type="project" value="UniProtKB-ARBA"/>
</dbReference>
<dbReference type="GO" id="GO:0008270">
    <property type="term" value="F:zinc ion binding"/>
    <property type="evidence" value="ECO:0007669"/>
    <property type="project" value="InterPro"/>
</dbReference>
<accession>A0A9D2GR50</accession>
<dbReference type="Proteomes" id="UP000824115">
    <property type="component" value="Unassembled WGS sequence"/>
</dbReference>
<protein>
    <submittedName>
        <fullName evidence="6">Cytidine deaminase</fullName>
        <ecNumber evidence="6">3.5.4.5</ecNumber>
    </submittedName>
</protein>
<dbReference type="PROSITE" id="PS51747">
    <property type="entry name" value="CYT_DCMP_DEAMINASES_2"/>
    <property type="match status" value="1"/>
</dbReference>
<dbReference type="InterPro" id="IPR016192">
    <property type="entry name" value="APOBEC/CMP_deaminase_Zn-bd"/>
</dbReference>
<evidence type="ECO:0000256" key="3">
    <source>
        <dbReference type="ARBA" id="ARBA00022801"/>
    </source>
</evidence>